<evidence type="ECO:0000256" key="1">
    <source>
        <dbReference type="ARBA" id="ARBA00007358"/>
    </source>
</evidence>
<name>A0ABW4VM55_9BACT</name>
<evidence type="ECO:0000259" key="4">
    <source>
        <dbReference type="Pfam" id="PF25137"/>
    </source>
</evidence>
<proteinExistence type="inferred from homology"/>
<dbReference type="SUPFAM" id="SSF56796">
    <property type="entry name" value="Dehydroquinate synthase-like"/>
    <property type="match status" value="1"/>
</dbReference>
<sequence length="381" mass="41459">MNSITLYQPKKLVFGAGALQNFIEDLKSSSYRRVWVLSVSALQEKLQPVINDLGSNDRTVAYEVYKSGEPNTEHYNFYLEKVREFNPDLIVGIGGGSVLDLAKILAAMKSNTQTLEEVIGRDLLTERNTALICLPTTSGTGSEVSPNSILLDETTLEKKGIISPFLMPDASYIDPVLTLGLPRKITAETSIDALSHCMEAFTNKHSHPMIDSFALKGIELISKNVLKTLEDPSDIEARSAVALGSMYGGMCLGPVNTAAVHALSYPLGGKFHVPHGLANAILLPEVLSFNISSDIPKHAQMALALGVKAGSSDFETARKGVEKVKELVKSCGVMQSLQDLGVKVEDIDMLATLGMKVKRLLDNNPREMTHSDAEEIYKRLL</sequence>
<dbReference type="InterPro" id="IPR056798">
    <property type="entry name" value="ADH_Fe_C"/>
</dbReference>
<comment type="similarity">
    <text evidence="1">Belongs to the iron-containing alcohol dehydrogenase family.</text>
</comment>
<keyword evidence="6" id="KW-1185">Reference proteome</keyword>
<dbReference type="EMBL" id="JBHUHR010000012">
    <property type="protein sequence ID" value="MFD2033855.1"/>
    <property type="molecule type" value="Genomic_DNA"/>
</dbReference>
<feature type="domain" description="Fe-containing alcohol dehydrogenase-like C-terminal" evidence="4">
    <location>
        <begin position="186"/>
        <end position="380"/>
    </location>
</feature>
<feature type="domain" description="Alcohol dehydrogenase iron-type/glycerol dehydrogenase GldA" evidence="3">
    <location>
        <begin position="9"/>
        <end position="175"/>
    </location>
</feature>
<dbReference type="GO" id="GO:0016491">
    <property type="term" value="F:oxidoreductase activity"/>
    <property type="evidence" value="ECO:0007669"/>
    <property type="project" value="UniProtKB-KW"/>
</dbReference>
<dbReference type="RefSeq" id="WP_376883551.1">
    <property type="nucleotide sequence ID" value="NZ_JBHUHR010000012.1"/>
</dbReference>
<gene>
    <name evidence="5" type="ORF">ACFSKL_03580</name>
</gene>
<dbReference type="Pfam" id="PF25137">
    <property type="entry name" value="ADH_Fe_C"/>
    <property type="match status" value="1"/>
</dbReference>
<dbReference type="InterPro" id="IPR001670">
    <property type="entry name" value="ADH_Fe/GldA"/>
</dbReference>
<dbReference type="InterPro" id="IPR039697">
    <property type="entry name" value="Alcohol_dehydrogenase_Fe"/>
</dbReference>
<reference evidence="6" key="1">
    <citation type="journal article" date="2019" name="Int. J. Syst. Evol. Microbiol.">
        <title>The Global Catalogue of Microorganisms (GCM) 10K type strain sequencing project: providing services to taxonomists for standard genome sequencing and annotation.</title>
        <authorList>
            <consortium name="The Broad Institute Genomics Platform"/>
            <consortium name="The Broad Institute Genome Sequencing Center for Infectious Disease"/>
            <person name="Wu L."/>
            <person name="Ma J."/>
        </authorList>
    </citation>
    <scope>NUCLEOTIDE SEQUENCE [LARGE SCALE GENOMIC DNA]</scope>
    <source>
        <strain evidence="6">CGMCC 1.15180</strain>
    </source>
</reference>
<protein>
    <submittedName>
        <fullName evidence="5">Iron-containing alcohol dehydrogenase</fullName>
        <ecNumber evidence="5">1.1.1.-</ecNumber>
    </submittedName>
</protein>
<evidence type="ECO:0000259" key="3">
    <source>
        <dbReference type="Pfam" id="PF00465"/>
    </source>
</evidence>
<comment type="caution">
    <text evidence="5">The sequence shown here is derived from an EMBL/GenBank/DDBJ whole genome shotgun (WGS) entry which is preliminary data.</text>
</comment>
<dbReference type="PANTHER" id="PTHR11496:SF102">
    <property type="entry name" value="ALCOHOL DEHYDROGENASE 4"/>
    <property type="match status" value="1"/>
</dbReference>
<dbReference type="Gene3D" id="1.20.1090.10">
    <property type="entry name" value="Dehydroquinate synthase-like - alpha domain"/>
    <property type="match status" value="1"/>
</dbReference>
<dbReference type="Pfam" id="PF00465">
    <property type="entry name" value="Fe-ADH"/>
    <property type="match status" value="1"/>
</dbReference>
<dbReference type="Gene3D" id="3.40.50.1970">
    <property type="match status" value="1"/>
</dbReference>
<organism evidence="5 6">
    <name type="scientific">Belliella marina</name>
    <dbReference type="NCBI Taxonomy" id="1644146"/>
    <lineage>
        <taxon>Bacteria</taxon>
        <taxon>Pseudomonadati</taxon>
        <taxon>Bacteroidota</taxon>
        <taxon>Cytophagia</taxon>
        <taxon>Cytophagales</taxon>
        <taxon>Cyclobacteriaceae</taxon>
        <taxon>Belliella</taxon>
    </lineage>
</organism>
<keyword evidence="2 5" id="KW-0560">Oxidoreductase</keyword>
<accession>A0ABW4VM55</accession>
<dbReference type="PANTHER" id="PTHR11496">
    <property type="entry name" value="ALCOHOL DEHYDROGENASE"/>
    <property type="match status" value="1"/>
</dbReference>
<evidence type="ECO:0000256" key="2">
    <source>
        <dbReference type="ARBA" id="ARBA00023002"/>
    </source>
</evidence>
<evidence type="ECO:0000313" key="6">
    <source>
        <dbReference type="Proteomes" id="UP001597361"/>
    </source>
</evidence>
<dbReference type="EC" id="1.1.1.-" evidence="5"/>
<evidence type="ECO:0000313" key="5">
    <source>
        <dbReference type="EMBL" id="MFD2033855.1"/>
    </source>
</evidence>
<dbReference type="Proteomes" id="UP001597361">
    <property type="component" value="Unassembled WGS sequence"/>
</dbReference>
<dbReference type="CDD" id="cd08551">
    <property type="entry name" value="Fe-ADH"/>
    <property type="match status" value="1"/>
</dbReference>